<keyword evidence="3" id="KW-1185">Reference proteome</keyword>
<proteinExistence type="predicted"/>
<feature type="domain" description="GTPase-associated system helical" evidence="1">
    <location>
        <begin position="6"/>
        <end position="425"/>
    </location>
</feature>
<dbReference type="RefSeq" id="WP_074658810.1">
    <property type="nucleotide sequence ID" value="NZ_MUGV01000018.1"/>
</dbReference>
<accession>A0ABX4BQZ6</accession>
<evidence type="ECO:0000313" key="3">
    <source>
        <dbReference type="Proteomes" id="UP000198382"/>
    </source>
</evidence>
<sequence length="430" mass="47999">MTETILQIFLNNQFIKTSDAGNIESLTKAVTALKTYLAKKKQLIIPYTLISLDPLIDETNPAVSEVEAIIIKNWPTFKNSTSTKDKPTTYVRIVILQALSELAKSDEQIGAIIWLTGRNVISYYQVKKEQNALSSLIVDMGNAFENESRKIWSVNTPVITDIKKLNVTTTAKISTQVNKVELLALLKAASIHSGWVSQGGGGENPSHPAAGNWEWAKYFSERAAPGLAAIFDKALLEQNTAISNLTNTVEEDINEYFSQFTEFFLAASKSFNQSATAANKRSELLWWRQTLYSPTLNDSYRNLKPIEMAITMANDLSLLIGTIYPESANYLLREALREIHQDLEKKETFSFWLKQALEFSNPSLKTLDSLKTISPSRISLGSAFANAINEGSENEFLLQTGLDPNHEVSLSDLVVWLLHDLQAVKISNQK</sequence>
<dbReference type="EMBL" id="MUGV01000018">
    <property type="protein sequence ID" value="OXA79057.1"/>
    <property type="molecule type" value="Genomic_DNA"/>
</dbReference>
<dbReference type="Pfam" id="PF19994">
    <property type="entry name" value="GASH"/>
    <property type="match status" value="1"/>
</dbReference>
<gene>
    <name evidence="2" type="ORF">B0A65_10940</name>
</gene>
<evidence type="ECO:0000259" key="1">
    <source>
        <dbReference type="Pfam" id="PF19994"/>
    </source>
</evidence>
<dbReference type="Proteomes" id="UP000198382">
    <property type="component" value="Unassembled WGS sequence"/>
</dbReference>
<reference evidence="2 3" key="1">
    <citation type="submission" date="2016-11" db="EMBL/GenBank/DDBJ databases">
        <title>Whole genomes of Flavobacteriaceae.</title>
        <authorList>
            <person name="Stine C."/>
            <person name="Li C."/>
            <person name="Tadesse D."/>
        </authorList>
    </citation>
    <scope>NUCLEOTIDE SEQUENCE [LARGE SCALE GENOMIC DNA]</scope>
    <source>
        <strain evidence="2 3">DSM 15937</strain>
    </source>
</reference>
<dbReference type="InterPro" id="IPR045523">
    <property type="entry name" value="GASH"/>
</dbReference>
<protein>
    <recommendedName>
        <fullName evidence="1">GTPase-associated system helical domain-containing protein</fullName>
    </recommendedName>
</protein>
<organism evidence="2 3">
    <name type="scientific">Flavobacterium frigidimaris</name>
    <dbReference type="NCBI Taxonomy" id="262320"/>
    <lineage>
        <taxon>Bacteria</taxon>
        <taxon>Pseudomonadati</taxon>
        <taxon>Bacteroidota</taxon>
        <taxon>Flavobacteriia</taxon>
        <taxon>Flavobacteriales</taxon>
        <taxon>Flavobacteriaceae</taxon>
        <taxon>Flavobacterium</taxon>
    </lineage>
</organism>
<evidence type="ECO:0000313" key="2">
    <source>
        <dbReference type="EMBL" id="OXA79057.1"/>
    </source>
</evidence>
<comment type="caution">
    <text evidence="2">The sequence shown here is derived from an EMBL/GenBank/DDBJ whole genome shotgun (WGS) entry which is preliminary data.</text>
</comment>
<name>A0ABX4BQZ6_FLAFR</name>